<dbReference type="EMBL" id="JACRDE010000582">
    <property type="protein sequence ID" value="MBI5252226.1"/>
    <property type="molecule type" value="Genomic_DNA"/>
</dbReference>
<evidence type="ECO:0000313" key="1">
    <source>
        <dbReference type="EMBL" id="MBI5252226.1"/>
    </source>
</evidence>
<gene>
    <name evidence="1" type="ORF">HY912_22255</name>
</gene>
<accession>A0A9D6Z8L5</accession>
<sequence>MTNVFFTADTHFGENYRKLRKRPFPSIEEMTKALIQNWNKVVGERDTVYHLGDFGYSLGILSIFKQLHGNKILVRGNADPFPLLSLDWVEVAESMTIDVQGQNLWLAHHPHKRWPGQDRGTWHLHGHCHGLDYTKPGRLDGGVDCWDFRPIAFAEIRERMDLLRGNSHNSSVTLQGHYLRY</sequence>
<dbReference type="Gene3D" id="3.60.21.10">
    <property type="match status" value="1"/>
</dbReference>
<name>A0A9D6Z8L5_9BACT</name>
<proteinExistence type="predicted"/>
<comment type="caution">
    <text evidence="1">The sequence shown here is derived from an EMBL/GenBank/DDBJ whole genome shotgun (WGS) entry which is preliminary data.</text>
</comment>
<dbReference type="InterPro" id="IPR029052">
    <property type="entry name" value="Metallo-depent_PP-like"/>
</dbReference>
<protein>
    <submittedName>
        <fullName evidence="1">Metallophosphoesterase</fullName>
    </submittedName>
</protein>
<dbReference type="SUPFAM" id="SSF56300">
    <property type="entry name" value="Metallo-dependent phosphatases"/>
    <property type="match status" value="1"/>
</dbReference>
<dbReference type="AlphaFoldDB" id="A0A9D6Z8L5"/>
<dbReference type="Proteomes" id="UP000807825">
    <property type="component" value="Unassembled WGS sequence"/>
</dbReference>
<evidence type="ECO:0000313" key="2">
    <source>
        <dbReference type="Proteomes" id="UP000807825"/>
    </source>
</evidence>
<organism evidence="1 2">
    <name type="scientific">Desulfomonile tiedjei</name>
    <dbReference type="NCBI Taxonomy" id="2358"/>
    <lineage>
        <taxon>Bacteria</taxon>
        <taxon>Pseudomonadati</taxon>
        <taxon>Thermodesulfobacteriota</taxon>
        <taxon>Desulfomonilia</taxon>
        <taxon>Desulfomonilales</taxon>
        <taxon>Desulfomonilaceae</taxon>
        <taxon>Desulfomonile</taxon>
    </lineage>
</organism>
<reference evidence="1" key="1">
    <citation type="submission" date="2020-07" db="EMBL/GenBank/DDBJ databases">
        <title>Huge and variable diversity of episymbiotic CPR bacteria and DPANN archaea in groundwater ecosystems.</title>
        <authorList>
            <person name="He C.Y."/>
            <person name="Keren R."/>
            <person name="Whittaker M."/>
            <person name="Farag I.F."/>
            <person name="Doudna J."/>
            <person name="Cate J.H.D."/>
            <person name="Banfield J.F."/>
        </authorList>
    </citation>
    <scope>NUCLEOTIDE SEQUENCE</scope>
    <source>
        <strain evidence="1">NC_groundwater_1664_Pr3_B-0.1um_52_9</strain>
    </source>
</reference>